<dbReference type="EMBL" id="FWYD01000034">
    <property type="protein sequence ID" value="SMD11113.1"/>
    <property type="molecule type" value="Genomic_DNA"/>
</dbReference>
<evidence type="ECO:0000313" key="3">
    <source>
        <dbReference type="Proteomes" id="UP000192330"/>
    </source>
</evidence>
<name>A0A1W2EN42_9RHOB</name>
<organism evidence="2 3">
    <name type="scientific">Primorskyibacter flagellatus</name>
    <dbReference type="NCBI Taxonomy" id="1387277"/>
    <lineage>
        <taxon>Bacteria</taxon>
        <taxon>Pseudomonadati</taxon>
        <taxon>Pseudomonadota</taxon>
        <taxon>Alphaproteobacteria</taxon>
        <taxon>Rhodobacterales</taxon>
        <taxon>Roseobacteraceae</taxon>
        <taxon>Primorskyibacter</taxon>
    </lineage>
</organism>
<dbReference type="Proteomes" id="UP000192330">
    <property type="component" value="Unassembled WGS sequence"/>
</dbReference>
<keyword evidence="3" id="KW-1185">Reference proteome</keyword>
<evidence type="ECO:0008006" key="4">
    <source>
        <dbReference type="Google" id="ProtNLM"/>
    </source>
</evidence>
<dbReference type="RefSeq" id="WP_084355063.1">
    <property type="nucleotide sequence ID" value="NZ_FWYD01000034.1"/>
</dbReference>
<sequence length="116" mass="12949">MAENNIDDVRDALDDLLNAEREALLSGDLDQIGRMVSQKETLIASLSGADVSDITRLQQKLARNQILLDRALLGIRSVANRLGSLRRIRRSLETYDQSGRKSALDSTNQSRIEKRA</sequence>
<dbReference type="InterPro" id="IPR036679">
    <property type="entry name" value="FlgN-like_sf"/>
</dbReference>
<dbReference type="SUPFAM" id="SSF140566">
    <property type="entry name" value="FlgN-like"/>
    <property type="match status" value="1"/>
</dbReference>
<gene>
    <name evidence="2" type="ORF">SAMN06295998_13419</name>
</gene>
<reference evidence="2 3" key="1">
    <citation type="submission" date="2017-04" db="EMBL/GenBank/DDBJ databases">
        <authorList>
            <person name="Afonso C.L."/>
            <person name="Miller P.J."/>
            <person name="Scott M.A."/>
            <person name="Spackman E."/>
            <person name="Goraichik I."/>
            <person name="Dimitrov K.M."/>
            <person name="Suarez D.L."/>
            <person name="Swayne D.E."/>
        </authorList>
    </citation>
    <scope>NUCLEOTIDE SEQUENCE [LARGE SCALE GENOMIC DNA]</scope>
    <source>
        <strain evidence="2 3">CGMCC 1.12644</strain>
    </source>
</reference>
<evidence type="ECO:0000256" key="1">
    <source>
        <dbReference type="SAM" id="MobiDB-lite"/>
    </source>
</evidence>
<dbReference type="AlphaFoldDB" id="A0A1W2EN42"/>
<protein>
    <recommendedName>
        <fullName evidence="4">FlgN protein</fullName>
    </recommendedName>
</protein>
<accession>A0A1W2EN42</accession>
<dbReference type="STRING" id="1387277.SAMN06295998_13419"/>
<proteinExistence type="predicted"/>
<feature type="region of interest" description="Disordered" evidence="1">
    <location>
        <begin position="96"/>
        <end position="116"/>
    </location>
</feature>
<dbReference type="OrthoDB" id="7862860at2"/>
<evidence type="ECO:0000313" key="2">
    <source>
        <dbReference type="EMBL" id="SMD11113.1"/>
    </source>
</evidence>
<dbReference type="GO" id="GO:0044780">
    <property type="term" value="P:bacterial-type flagellum assembly"/>
    <property type="evidence" value="ECO:0007669"/>
    <property type="project" value="InterPro"/>
</dbReference>